<keyword evidence="2" id="KW-1185">Reference proteome</keyword>
<protein>
    <submittedName>
        <fullName evidence="1">Uncharacterized protein</fullName>
    </submittedName>
</protein>
<accession>A9UVB6</accession>
<reference evidence="1 2" key="1">
    <citation type="journal article" date="2008" name="Nature">
        <title>The genome of the choanoflagellate Monosiga brevicollis and the origin of metazoans.</title>
        <authorList>
            <consortium name="JGI Sequencing"/>
            <person name="King N."/>
            <person name="Westbrook M.J."/>
            <person name="Young S.L."/>
            <person name="Kuo A."/>
            <person name="Abedin M."/>
            <person name="Chapman J."/>
            <person name="Fairclough S."/>
            <person name="Hellsten U."/>
            <person name="Isogai Y."/>
            <person name="Letunic I."/>
            <person name="Marr M."/>
            <person name="Pincus D."/>
            <person name="Putnam N."/>
            <person name="Rokas A."/>
            <person name="Wright K.J."/>
            <person name="Zuzow R."/>
            <person name="Dirks W."/>
            <person name="Good M."/>
            <person name="Goodstein D."/>
            <person name="Lemons D."/>
            <person name="Li W."/>
            <person name="Lyons J.B."/>
            <person name="Morris A."/>
            <person name="Nichols S."/>
            <person name="Richter D.J."/>
            <person name="Salamov A."/>
            <person name="Bork P."/>
            <person name="Lim W.A."/>
            <person name="Manning G."/>
            <person name="Miller W.T."/>
            <person name="McGinnis W."/>
            <person name="Shapiro H."/>
            <person name="Tjian R."/>
            <person name="Grigoriev I.V."/>
            <person name="Rokhsar D."/>
        </authorList>
    </citation>
    <scope>NUCLEOTIDE SEQUENCE [LARGE SCALE GENOMIC DNA]</scope>
    <source>
        <strain evidence="2">MX1 / ATCC 50154</strain>
    </source>
</reference>
<dbReference type="EMBL" id="CH991546">
    <property type="protein sequence ID" value="EDQ91054.1"/>
    <property type="molecule type" value="Genomic_DNA"/>
</dbReference>
<dbReference type="STRING" id="81824.A9UVB6"/>
<dbReference type="GO" id="GO:0004553">
    <property type="term" value="F:hydrolase activity, hydrolyzing O-glycosyl compounds"/>
    <property type="evidence" value="ECO:0000318"/>
    <property type="project" value="GO_Central"/>
</dbReference>
<dbReference type="InParanoid" id="A9UVB6"/>
<dbReference type="RefSeq" id="XP_001744351.1">
    <property type="nucleotide sequence ID" value="XM_001744299.1"/>
</dbReference>
<dbReference type="InterPro" id="IPR023296">
    <property type="entry name" value="Glyco_hydro_beta-prop_sf"/>
</dbReference>
<dbReference type="PANTHER" id="PTHR22925">
    <property type="entry name" value="GLYCOSYL HYDROLASE 43 FAMILY MEMBER"/>
    <property type="match status" value="1"/>
</dbReference>
<dbReference type="PANTHER" id="PTHR22925:SF3">
    <property type="entry name" value="GLYCOSYL HYDROLASE FAMILY PROTEIN 43"/>
    <property type="match status" value="1"/>
</dbReference>
<proteinExistence type="predicted"/>
<dbReference type="Gene3D" id="2.115.10.20">
    <property type="entry name" value="Glycosyl hydrolase domain, family 43"/>
    <property type="match status" value="1"/>
</dbReference>
<dbReference type="AlphaFoldDB" id="A9UVB6"/>
<evidence type="ECO:0000313" key="2">
    <source>
        <dbReference type="Proteomes" id="UP000001357"/>
    </source>
</evidence>
<gene>
    <name evidence="1" type="ORF">MONBRDRAFT_6792</name>
</gene>
<evidence type="ECO:0000313" key="1">
    <source>
        <dbReference type="EMBL" id="EDQ91054.1"/>
    </source>
</evidence>
<dbReference type="KEGG" id="mbr:MONBRDRAFT_6792"/>
<dbReference type="SUPFAM" id="SSF75005">
    <property type="entry name" value="Arabinanase/levansucrase/invertase"/>
    <property type="match status" value="1"/>
</dbReference>
<sequence>MTSGSWEYLGSILNPSQRPPGVLFRPKVVYNPNNARFVLWIRIVPLTSNGQALNWTAEGYYATDATSPLGPFVVDSKPVQVSEGNGGDYGLFVDAGTDIGYVIYTSHATNVRMVVEQLAPDFLSSTYNRSAVFGPASVESPALVARHGFYYAFFGHTCCYCLAGSNSLVYVSTDPLGPYDYLTDVVGNASGIHAQLNYVAQTGFLTSPDKAPLSLLWTGTRWGSSPRQQMRSDYQYWEPLVFDDSQTPPMPQPLAFQNQFNTVI</sequence>
<name>A9UVB6_MONBE</name>
<dbReference type="Proteomes" id="UP000001357">
    <property type="component" value="Unassembled WGS sequence"/>
</dbReference>
<dbReference type="GeneID" id="5889512"/>
<dbReference type="OMA" id="THEYILW"/>
<organism evidence="1 2">
    <name type="scientific">Monosiga brevicollis</name>
    <name type="common">Choanoflagellate</name>
    <dbReference type="NCBI Taxonomy" id="81824"/>
    <lineage>
        <taxon>Eukaryota</taxon>
        <taxon>Choanoflagellata</taxon>
        <taxon>Craspedida</taxon>
        <taxon>Salpingoecidae</taxon>
        <taxon>Monosiga</taxon>
    </lineage>
</organism>